<evidence type="ECO:0000313" key="1">
    <source>
        <dbReference type="EMBL" id="NMQ20598.1"/>
    </source>
</evidence>
<accession>A0ABX1TR73</accession>
<sequence length="97" mass="11313">MLYETTQSSRASTQSNLIVFLNHEDSRCNFASDRERKEKKVLTDIEIFARPFELEMIKDKILDQIKQEIKESFKQNNLKSLKVSPIGHVLFPKKGTI</sequence>
<proteinExistence type="predicted"/>
<reference evidence="1 2" key="1">
    <citation type="submission" date="2019-03" db="EMBL/GenBank/DDBJ databases">
        <title>Metabolic reconstructions from genomes of highly enriched 'Candidatus Accumulibacter' and 'Candidatus Competibacter' bioreactor populations.</title>
        <authorList>
            <person name="Annavajhala M.K."/>
            <person name="Welles L."/>
            <person name="Abbas B."/>
            <person name="Sorokin D."/>
            <person name="Park H."/>
            <person name="Van Loosdrecht M."/>
            <person name="Chandran K."/>
        </authorList>
    </citation>
    <scope>NUCLEOTIDE SEQUENCE [LARGE SCALE GENOMIC DNA]</scope>
    <source>
        <strain evidence="1 2">SBR_G</strain>
    </source>
</reference>
<dbReference type="EMBL" id="SPMZ01000054">
    <property type="protein sequence ID" value="NMQ20598.1"/>
    <property type="molecule type" value="Genomic_DNA"/>
</dbReference>
<protein>
    <submittedName>
        <fullName evidence="1">Uncharacterized protein</fullName>
    </submittedName>
</protein>
<organism evidence="1 2">
    <name type="scientific">Candidatus Competibacter phosphatis</name>
    <dbReference type="NCBI Taxonomy" id="221280"/>
    <lineage>
        <taxon>Bacteria</taxon>
        <taxon>Pseudomonadati</taxon>
        <taxon>Pseudomonadota</taxon>
        <taxon>Gammaproteobacteria</taxon>
        <taxon>Candidatus Competibacteraceae</taxon>
        <taxon>Candidatus Competibacter</taxon>
    </lineage>
</organism>
<comment type="caution">
    <text evidence="1">The sequence shown here is derived from an EMBL/GenBank/DDBJ whole genome shotgun (WGS) entry which is preliminary data.</text>
</comment>
<dbReference type="Proteomes" id="UP000760480">
    <property type="component" value="Unassembled WGS sequence"/>
</dbReference>
<keyword evidence="2" id="KW-1185">Reference proteome</keyword>
<gene>
    <name evidence="1" type="ORF">E4P82_16190</name>
</gene>
<dbReference type="RefSeq" id="WP_169249863.1">
    <property type="nucleotide sequence ID" value="NZ_SPMZ01000054.1"/>
</dbReference>
<name>A0ABX1TR73_9GAMM</name>
<evidence type="ECO:0000313" key="2">
    <source>
        <dbReference type="Proteomes" id="UP000760480"/>
    </source>
</evidence>